<dbReference type="InterPro" id="IPR028098">
    <property type="entry name" value="Glyco_trans_4-like_N"/>
</dbReference>
<evidence type="ECO:0000313" key="4">
    <source>
        <dbReference type="Proteomes" id="UP000664144"/>
    </source>
</evidence>
<dbReference type="Gene3D" id="3.40.50.2000">
    <property type="entry name" value="Glycogen Phosphorylase B"/>
    <property type="match status" value="1"/>
</dbReference>
<feature type="region of interest" description="Disordered" evidence="1">
    <location>
        <begin position="156"/>
        <end position="176"/>
    </location>
</feature>
<accession>A0A939EW17</accession>
<dbReference type="RefSeq" id="WP_206984780.1">
    <property type="nucleotide sequence ID" value="NZ_JAFLQZ010000007.1"/>
</dbReference>
<gene>
    <name evidence="3" type="ORF">J0X19_12955</name>
</gene>
<dbReference type="Pfam" id="PF13579">
    <property type="entry name" value="Glyco_trans_4_4"/>
    <property type="match status" value="1"/>
</dbReference>
<name>A0A939EW17_9BACT</name>
<reference evidence="3" key="1">
    <citation type="submission" date="2021-03" db="EMBL/GenBank/DDBJ databases">
        <authorList>
            <person name="Kim M.K."/>
        </authorList>
    </citation>
    <scope>NUCLEOTIDE SEQUENCE</scope>
    <source>
        <strain evidence="3">BT186</strain>
    </source>
</reference>
<dbReference type="Proteomes" id="UP000664144">
    <property type="component" value="Unassembled WGS sequence"/>
</dbReference>
<organism evidence="3 4">
    <name type="scientific">Hymenobacter telluris</name>
    <dbReference type="NCBI Taxonomy" id="2816474"/>
    <lineage>
        <taxon>Bacteria</taxon>
        <taxon>Pseudomonadati</taxon>
        <taxon>Bacteroidota</taxon>
        <taxon>Cytophagia</taxon>
        <taxon>Cytophagales</taxon>
        <taxon>Hymenobacteraceae</taxon>
        <taxon>Hymenobacter</taxon>
    </lineage>
</organism>
<evidence type="ECO:0000256" key="1">
    <source>
        <dbReference type="SAM" id="MobiDB-lite"/>
    </source>
</evidence>
<dbReference type="GO" id="GO:0016757">
    <property type="term" value="F:glycosyltransferase activity"/>
    <property type="evidence" value="ECO:0007669"/>
    <property type="project" value="UniProtKB-ARBA"/>
</dbReference>
<dbReference type="SUPFAM" id="SSF53756">
    <property type="entry name" value="UDP-Glycosyltransferase/glycogen phosphorylase"/>
    <property type="match status" value="1"/>
</dbReference>
<proteinExistence type="predicted"/>
<dbReference type="EMBL" id="JAFLQZ010000007">
    <property type="protein sequence ID" value="MBO0358859.1"/>
    <property type="molecule type" value="Genomic_DNA"/>
</dbReference>
<sequence>MKTAPLKVLLLGWDGPSAPTEAVPPTPTLLQALAPRAELTLLLPRLSEPMRLSSLVQTTGLGNLTAEELALLEPEHEADRSQHWQWPTAPYLGATHDQEGGPAIPAAPYVGSSTEASDLPYVVPAVTAEEVQEGSLGVQEAADLASAELETPAPAENIPLQNEPSEPTSEPEPHAVAEEVAPAPAAAELPVHNSILNVALAALQALPADEAGLNFRVIQYARLATRLAATQDFSVIYASDWQSWLAGMEIRQLTGKPLVLHVYSLAQERNTPADRGWVMEMERMALRRADLILTSSSDLALRVIELYEVAPQRVRRLSRAANQDPDLLAETILSALREVS</sequence>
<keyword evidence="4" id="KW-1185">Reference proteome</keyword>
<dbReference type="AlphaFoldDB" id="A0A939EW17"/>
<protein>
    <submittedName>
        <fullName evidence="3">Glycosyltransferase</fullName>
    </submittedName>
</protein>
<evidence type="ECO:0000313" key="3">
    <source>
        <dbReference type="EMBL" id="MBO0358859.1"/>
    </source>
</evidence>
<evidence type="ECO:0000259" key="2">
    <source>
        <dbReference type="Pfam" id="PF13579"/>
    </source>
</evidence>
<comment type="caution">
    <text evidence="3">The sequence shown here is derived from an EMBL/GenBank/DDBJ whole genome shotgun (WGS) entry which is preliminary data.</text>
</comment>
<feature type="domain" description="Glycosyltransferase subfamily 4-like N-terminal" evidence="2">
    <location>
        <begin position="204"/>
        <end position="317"/>
    </location>
</feature>